<protein>
    <submittedName>
        <fullName evidence="1">Uncharacterized protein</fullName>
    </submittedName>
</protein>
<comment type="caution">
    <text evidence="1">The sequence shown here is derived from an EMBL/GenBank/DDBJ whole genome shotgun (WGS) entry which is preliminary data.</text>
</comment>
<keyword evidence="2" id="KW-1185">Reference proteome</keyword>
<evidence type="ECO:0000313" key="1">
    <source>
        <dbReference type="EMBL" id="GAA3503460.1"/>
    </source>
</evidence>
<proteinExistence type="predicted"/>
<organism evidence="1 2">
    <name type="scientific">Streptomyces prasinosporus</name>
    <dbReference type="NCBI Taxonomy" id="68256"/>
    <lineage>
        <taxon>Bacteria</taxon>
        <taxon>Bacillati</taxon>
        <taxon>Actinomycetota</taxon>
        <taxon>Actinomycetes</taxon>
        <taxon>Kitasatosporales</taxon>
        <taxon>Streptomycetaceae</taxon>
        <taxon>Streptomyces</taxon>
        <taxon>Streptomyces albogriseolus group</taxon>
    </lineage>
</organism>
<dbReference type="EMBL" id="BAAAXF010000074">
    <property type="protein sequence ID" value="GAA3503460.1"/>
    <property type="molecule type" value="Genomic_DNA"/>
</dbReference>
<accession>A0ABP6U8F9</accession>
<sequence>MEPLSRRSGARSCCWYHGGDWHRVNAMALQVLQRARVQSVDPEDMEEFATAHAAEAGATRWDTEAVTALFSIGDAIQPSSGTGYINGQHRTQAMLEEGVRHTVVLHHVDET</sequence>
<evidence type="ECO:0000313" key="2">
    <source>
        <dbReference type="Proteomes" id="UP001501455"/>
    </source>
</evidence>
<gene>
    <name evidence="1" type="ORF">GCM10019016_105700</name>
</gene>
<reference evidence="2" key="1">
    <citation type="journal article" date="2019" name="Int. J. Syst. Evol. Microbiol.">
        <title>The Global Catalogue of Microorganisms (GCM) 10K type strain sequencing project: providing services to taxonomists for standard genome sequencing and annotation.</title>
        <authorList>
            <consortium name="The Broad Institute Genomics Platform"/>
            <consortium name="The Broad Institute Genome Sequencing Center for Infectious Disease"/>
            <person name="Wu L."/>
            <person name="Ma J."/>
        </authorList>
    </citation>
    <scope>NUCLEOTIDE SEQUENCE [LARGE SCALE GENOMIC DNA]</scope>
    <source>
        <strain evidence="2">JCM 4816</strain>
    </source>
</reference>
<dbReference type="Proteomes" id="UP001501455">
    <property type="component" value="Unassembled WGS sequence"/>
</dbReference>
<name>A0ABP6U8F9_9ACTN</name>